<sequence length="542" mass="59953">MYHRRLQFRSSFATDFSGEQGRDGMSFSPFQTIHCHMCFNASPWLLSCMNFFNQQAATSQMFTQTLASHLGKGASEDHYIVAEVYVNKTYRFQAALETKPRMSTDVEDPLSVGGAEPRYESMGQVHQSNPIRLARHPVLGIGSVQELLQPELVGFAPKAWLWLPLGSAWVFFYGIAPDIWMNIQPGTACATLLLHGPLHVLIPSRRSRRCVPRRARQIRGFAQNQVERSRTKTHGLAAEDTLALAWLESSALNGLELDDGIHPLTEPRPTILQAVPLKKDGELASILLPVPDHSTRVSIVCPGHYYIVVQVYVKTPHRFRQRSKANTGTNLMGTDKLSVAADSLDTNPWNRSVHATPSVSLATRSWGIGKCSGTPVSWWNNTEQRHALGSQSPGPSWQSFTNLSVVAGELVAFESKAWLWRNLGSLVWVFFYDTAPDIWTNITTDGTRCQGRPLLYGPQHVLIPDSIPLMDAPGSVRGGGAIQSSFCESYIGSKVLKSVMAIRCSFYAPRLPIEENCPIVRLLAAETNLESPDPAVAFDGAE</sequence>
<gene>
    <name evidence="1" type="ORF">B0H17DRAFT_1140789</name>
</gene>
<proteinExistence type="predicted"/>
<dbReference type="AlphaFoldDB" id="A0AAD7D185"/>
<reference evidence="1" key="1">
    <citation type="submission" date="2023-03" db="EMBL/GenBank/DDBJ databases">
        <title>Massive genome expansion in bonnet fungi (Mycena s.s.) driven by repeated elements and novel gene families across ecological guilds.</title>
        <authorList>
            <consortium name="Lawrence Berkeley National Laboratory"/>
            <person name="Harder C.B."/>
            <person name="Miyauchi S."/>
            <person name="Viragh M."/>
            <person name="Kuo A."/>
            <person name="Thoen E."/>
            <person name="Andreopoulos B."/>
            <person name="Lu D."/>
            <person name="Skrede I."/>
            <person name="Drula E."/>
            <person name="Henrissat B."/>
            <person name="Morin E."/>
            <person name="Kohler A."/>
            <person name="Barry K."/>
            <person name="LaButti K."/>
            <person name="Morin E."/>
            <person name="Salamov A."/>
            <person name="Lipzen A."/>
            <person name="Mereny Z."/>
            <person name="Hegedus B."/>
            <person name="Baldrian P."/>
            <person name="Stursova M."/>
            <person name="Weitz H."/>
            <person name="Taylor A."/>
            <person name="Grigoriev I.V."/>
            <person name="Nagy L.G."/>
            <person name="Martin F."/>
            <person name="Kauserud H."/>
        </authorList>
    </citation>
    <scope>NUCLEOTIDE SEQUENCE</scope>
    <source>
        <strain evidence="1">CBHHK067</strain>
    </source>
</reference>
<evidence type="ECO:0000313" key="1">
    <source>
        <dbReference type="EMBL" id="KAJ7674140.1"/>
    </source>
</evidence>
<dbReference type="EMBL" id="JARKIE010000159">
    <property type="protein sequence ID" value="KAJ7674140.1"/>
    <property type="molecule type" value="Genomic_DNA"/>
</dbReference>
<accession>A0AAD7D185</accession>
<organism evidence="1 2">
    <name type="scientific">Mycena rosella</name>
    <name type="common">Pink bonnet</name>
    <name type="synonym">Agaricus rosellus</name>
    <dbReference type="NCBI Taxonomy" id="1033263"/>
    <lineage>
        <taxon>Eukaryota</taxon>
        <taxon>Fungi</taxon>
        <taxon>Dikarya</taxon>
        <taxon>Basidiomycota</taxon>
        <taxon>Agaricomycotina</taxon>
        <taxon>Agaricomycetes</taxon>
        <taxon>Agaricomycetidae</taxon>
        <taxon>Agaricales</taxon>
        <taxon>Marasmiineae</taxon>
        <taxon>Mycenaceae</taxon>
        <taxon>Mycena</taxon>
    </lineage>
</organism>
<keyword evidence="2" id="KW-1185">Reference proteome</keyword>
<name>A0AAD7D185_MYCRO</name>
<dbReference type="Proteomes" id="UP001221757">
    <property type="component" value="Unassembled WGS sequence"/>
</dbReference>
<comment type="caution">
    <text evidence="1">The sequence shown here is derived from an EMBL/GenBank/DDBJ whole genome shotgun (WGS) entry which is preliminary data.</text>
</comment>
<evidence type="ECO:0000313" key="2">
    <source>
        <dbReference type="Proteomes" id="UP001221757"/>
    </source>
</evidence>
<protein>
    <submittedName>
        <fullName evidence="1">Uncharacterized protein</fullName>
    </submittedName>
</protein>